<gene>
    <name evidence="1" type="ORF">MLD38_037082</name>
</gene>
<reference evidence="2" key="1">
    <citation type="journal article" date="2023" name="Front. Plant Sci.">
        <title>Chromosomal-level genome assembly of Melastoma candidum provides insights into trichome evolution.</title>
        <authorList>
            <person name="Zhong Y."/>
            <person name="Wu W."/>
            <person name="Sun C."/>
            <person name="Zou P."/>
            <person name="Liu Y."/>
            <person name="Dai S."/>
            <person name="Zhou R."/>
        </authorList>
    </citation>
    <scope>NUCLEOTIDE SEQUENCE [LARGE SCALE GENOMIC DNA]</scope>
</reference>
<dbReference type="Proteomes" id="UP001057402">
    <property type="component" value="Chromosome 11"/>
</dbReference>
<organism evidence="1 2">
    <name type="scientific">Melastoma candidum</name>
    <dbReference type="NCBI Taxonomy" id="119954"/>
    <lineage>
        <taxon>Eukaryota</taxon>
        <taxon>Viridiplantae</taxon>
        <taxon>Streptophyta</taxon>
        <taxon>Embryophyta</taxon>
        <taxon>Tracheophyta</taxon>
        <taxon>Spermatophyta</taxon>
        <taxon>Magnoliopsida</taxon>
        <taxon>eudicotyledons</taxon>
        <taxon>Gunneridae</taxon>
        <taxon>Pentapetalae</taxon>
        <taxon>rosids</taxon>
        <taxon>malvids</taxon>
        <taxon>Myrtales</taxon>
        <taxon>Melastomataceae</taxon>
        <taxon>Melastomatoideae</taxon>
        <taxon>Melastomateae</taxon>
        <taxon>Melastoma</taxon>
    </lineage>
</organism>
<proteinExistence type="predicted"/>
<keyword evidence="2" id="KW-1185">Reference proteome</keyword>
<accession>A0ACB9LLN0</accession>
<comment type="caution">
    <text evidence="1">The sequence shown here is derived from an EMBL/GenBank/DDBJ whole genome shotgun (WGS) entry which is preliminary data.</text>
</comment>
<evidence type="ECO:0000313" key="2">
    <source>
        <dbReference type="Proteomes" id="UP001057402"/>
    </source>
</evidence>
<name>A0ACB9LLN0_9MYRT</name>
<sequence length="525" mass="58250">MRSSQAFGRLRILGNLSISSARSYCDSSLEFLPDAAFGSLASSLQRYINSDCPVHGQKIHAHILKSGLDPNTNISIKLVILHLKSGCLGYARKVFEEIPMRTLSAYNYMLSGYVKAGNTGEFSGLFRRMVADGEMADGYTLSMMLKMSTCTNSSFHLPRNVCGVVHGMIYRLLVEFDDVLSTALVDSYVKHGDIGYARAVFDMMLEKNVFCTTSMITGYMKRGSMGDAEEIFHATIEKDIVVYNAMIEGYSKLKEYAERSVKIFIEMQRASFQPNISTFASVIGACALSTSYEIGEQVQAQIMRSPLFFNIKIGSALVDMYAKYGRVDDAWRIFDSMPNKNVFSWSSMIDGFGKNGEPHKALDLLKKMGERHVKPNSVTFLGALSACAHAGLVDQGREIFERMERDYLVRPSMEHYACMVDLLGRAGSVYDAWEFVTGMQEKPNEDVWAALLSTCRLYGEVEMARIAANELFKLRADGRPGAYVALSNTLADAGKWDNVIELREMMKVRGISKGGACSSVGAQRG</sequence>
<dbReference type="EMBL" id="CM042890">
    <property type="protein sequence ID" value="KAI4312251.1"/>
    <property type="molecule type" value="Genomic_DNA"/>
</dbReference>
<protein>
    <submittedName>
        <fullName evidence="1">Uncharacterized protein</fullName>
    </submittedName>
</protein>
<evidence type="ECO:0000313" key="1">
    <source>
        <dbReference type="EMBL" id="KAI4312251.1"/>
    </source>
</evidence>